<name>A0A4Q9FUR3_9FLAO</name>
<dbReference type="InterPro" id="IPR026444">
    <property type="entry name" value="Secre_tail"/>
</dbReference>
<protein>
    <submittedName>
        <fullName evidence="4">T9SS type A sorting domain-containing protein</fullName>
    </submittedName>
</protein>
<proteinExistence type="predicted"/>
<keyword evidence="1 2" id="KW-0732">Signal</keyword>
<comment type="caution">
    <text evidence="4">The sequence shown here is derived from an EMBL/GenBank/DDBJ whole genome shotgun (WGS) entry which is preliminary data.</text>
</comment>
<evidence type="ECO:0000259" key="3">
    <source>
        <dbReference type="Pfam" id="PF18962"/>
    </source>
</evidence>
<organism evidence="4 5">
    <name type="scientific">Hyunsoonleella pacifica</name>
    <dbReference type="NCBI Taxonomy" id="1080224"/>
    <lineage>
        <taxon>Bacteria</taxon>
        <taxon>Pseudomonadati</taxon>
        <taxon>Bacteroidota</taxon>
        <taxon>Flavobacteriia</taxon>
        <taxon>Flavobacteriales</taxon>
        <taxon>Flavobacteriaceae</taxon>
    </lineage>
</organism>
<sequence>MKKITLLFSLTLISYFGFAQTTLINWDGINPAFDFPFDSNTIMKSDTPDPNPDQTGNTTPNVRLLQVAASAGGFAGYGGEFTSTVDVSAGKFLLVYLRSDVNNYPVRFQFTDDPISNRTQNPLETDFTYTGNGDWQLLESQIVYASQDFGIPGQPNLNGALSDAEATTAGVASPYTPNLDGIVNRYSVFPDFNDSQSGAFSLWFDEVIVNNSATLSTDDLSKKLEGSVFPNPARLAINIRAKISDKEARIYDIHGKHIDTKAITGNFNSVDVSRLSSGMYFLVLESGSSFKFIKE</sequence>
<evidence type="ECO:0000313" key="4">
    <source>
        <dbReference type="EMBL" id="TBN18999.1"/>
    </source>
</evidence>
<feature type="domain" description="Secretion system C-terminal sorting" evidence="3">
    <location>
        <begin position="228"/>
        <end position="289"/>
    </location>
</feature>
<feature type="chain" id="PRO_5020786418" evidence="2">
    <location>
        <begin position="20"/>
        <end position="295"/>
    </location>
</feature>
<dbReference type="RefSeq" id="WP_130935514.1">
    <property type="nucleotide sequence ID" value="NZ_BMEE01000001.1"/>
</dbReference>
<feature type="signal peptide" evidence="2">
    <location>
        <begin position="1"/>
        <end position="19"/>
    </location>
</feature>
<accession>A0A4Q9FUR3</accession>
<dbReference type="OrthoDB" id="951108at2"/>
<reference evidence="4 5" key="1">
    <citation type="journal article" date="2015" name="Int. J. Syst. Evol. Microbiol.">
        <title>Hyunsoonleella pacifica sp. nov., isolated from seawater of South Pacific Gyre.</title>
        <authorList>
            <person name="Gao X."/>
            <person name="Zhang Z."/>
            <person name="Dai X."/>
            <person name="Zhang X.H."/>
        </authorList>
    </citation>
    <scope>NUCLEOTIDE SEQUENCE [LARGE SCALE GENOMIC DNA]</scope>
    <source>
        <strain evidence="4 5">SW033</strain>
    </source>
</reference>
<evidence type="ECO:0000256" key="1">
    <source>
        <dbReference type="ARBA" id="ARBA00022729"/>
    </source>
</evidence>
<dbReference type="EMBL" id="SIRS01000001">
    <property type="protein sequence ID" value="TBN18999.1"/>
    <property type="molecule type" value="Genomic_DNA"/>
</dbReference>
<dbReference type="Proteomes" id="UP000292372">
    <property type="component" value="Unassembled WGS sequence"/>
</dbReference>
<evidence type="ECO:0000313" key="5">
    <source>
        <dbReference type="Proteomes" id="UP000292372"/>
    </source>
</evidence>
<dbReference type="NCBIfam" id="TIGR04183">
    <property type="entry name" value="Por_Secre_tail"/>
    <property type="match status" value="1"/>
</dbReference>
<dbReference type="Pfam" id="PF18962">
    <property type="entry name" value="Por_Secre_tail"/>
    <property type="match status" value="1"/>
</dbReference>
<dbReference type="AlphaFoldDB" id="A0A4Q9FUR3"/>
<evidence type="ECO:0000256" key="2">
    <source>
        <dbReference type="SAM" id="SignalP"/>
    </source>
</evidence>
<keyword evidence="5" id="KW-1185">Reference proteome</keyword>
<gene>
    <name evidence="4" type="ORF">EYD46_02740</name>
</gene>